<dbReference type="SMART" id="SM00740">
    <property type="entry name" value="PASTA"/>
    <property type="match status" value="3"/>
</dbReference>
<dbReference type="Gene3D" id="3.30.10.20">
    <property type="match status" value="3"/>
</dbReference>
<reference evidence="3 4" key="1">
    <citation type="submission" date="2017-10" db="EMBL/GenBank/DDBJ databases">
        <title>Novel microbial diversity and functional potential in the marine mammal oral microbiome.</title>
        <authorList>
            <person name="Dudek N.K."/>
            <person name="Sun C.L."/>
            <person name="Burstein D."/>
            <person name="Kantor R.S."/>
            <person name="Aliaga Goltsman D.S."/>
            <person name="Bik E.M."/>
            <person name="Thomas B.C."/>
            <person name="Banfield J.F."/>
            <person name="Relman D.A."/>
        </authorList>
    </citation>
    <scope>NUCLEOTIDE SEQUENCE [LARGE SCALE GENOMIC DNA]</scope>
    <source>
        <strain evidence="3">DOLJORAL78_47_16</strain>
    </source>
</reference>
<evidence type="ECO:0000259" key="2">
    <source>
        <dbReference type="PROSITE" id="PS51178"/>
    </source>
</evidence>
<feature type="domain" description="PASTA" evidence="2">
    <location>
        <begin position="125"/>
        <end position="192"/>
    </location>
</feature>
<organism evidence="3 4">
    <name type="scientific">candidate division KSB3 bacterium</name>
    <dbReference type="NCBI Taxonomy" id="2044937"/>
    <lineage>
        <taxon>Bacteria</taxon>
        <taxon>candidate division KSB3</taxon>
    </lineage>
</organism>
<comment type="caution">
    <text evidence="3">The sequence shown here is derived from an EMBL/GenBank/DDBJ whole genome shotgun (WGS) entry which is preliminary data.</text>
</comment>
<protein>
    <recommendedName>
        <fullName evidence="2">PASTA domain-containing protein</fullName>
    </recommendedName>
</protein>
<dbReference type="CDD" id="cd06577">
    <property type="entry name" value="PASTA_pknB"/>
    <property type="match status" value="3"/>
</dbReference>
<keyword evidence="1" id="KW-0472">Membrane</keyword>
<gene>
    <name evidence="3" type="ORF">CSA56_16050</name>
</gene>
<feature type="transmembrane region" description="Helical" evidence="1">
    <location>
        <begin position="26"/>
        <end position="50"/>
    </location>
</feature>
<dbReference type="Proteomes" id="UP000230821">
    <property type="component" value="Unassembled WGS sequence"/>
</dbReference>
<dbReference type="InterPro" id="IPR005543">
    <property type="entry name" value="PASTA_dom"/>
</dbReference>
<evidence type="ECO:0000256" key="1">
    <source>
        <dbReference type="SAM" id="Phobius"/>
    </source>
</evidence>
<accession>A0A2G6K9F2</accession>
<evidence type="ECO:0000313" key="3">
    <source>
        <dbReference type="EMBL" id="PIE32265.1"/>
    </source>
</evidence>
<dbReference type="PROSITE" id="PS51178">
    <property type="entry name" value="PASTA"/>
    <property type="match status" value="2"/>
</dbReference>
<dbReference type="AlphaFoldDB" id="A0A2G6K9F2"/>
<evidence type="ECO:0000313" key="4">
    <source>
        <dbReference type="Proteomes" id="UP000230821"/>
    </source>
</evidence>
<dbReference type="EMBL" id="PDSK01000116">
    <property type="protein sequence ID" value="PIE32265.1"/>
    <property type="molecule type" value="Genomic_DNA"/>
</dbReference>
<name>A0A2G6K9F2_9BACT</name>
<dbReference type="Pfam" id="PF03793">
    <property type="entry name" value="PASTA"/>
    <property type="match status" value="2"/>
</dbReference>
<sequence length="345" mass="38317">MGLKWSFPVGLSILRSNFKRIRMRKFLLGFFKVLIFGCFLLSVAIFSGVATVRYILATSKVDVPDVVGKDLEYATDVLAERHLQLKIVERQINTEFQKDRIIAQDPEAGAKRKKNQVVRLVVSGGIETTNLPNVVGRSWQQAKRMLRQQKFRIGNVAYAHSSEAPVDAIIAQSPFPHATVDIGTSVDLLVSRGSYKNVMVMPDLVEQDLTYALGVIEKLGLVKGNVAYEDYDVRPNMVLSHIPRPGALVEEQNMVTLVVSKGGGRSTSHAANSVQYQSLEYIVPPGPFEREISVIVKNVEGIAEVYREFVAPGVFINVQIPVIGPTVVEIFVDGTLDVIRRMNHE</sequence>
<proteinExistence type="predicted"/>
<keyword evidence="1" id="KW-1133">Transmembrane helix</keyword>
<feature type="domain" description="PASTA" evidence="2">
    <location>
        <begin position="57"/>
        <end position="124"/>
    </location>
</feature>
<keyword evidence="1" id="KW-0812">Transmembrane</keyword>